<evidence type="ECO:0000256" key="2">
    <source>
        <dbReference type="ARBA" id="ARBA00023157"/>
    </source>
</evidence>
<dbReference type="OrthoDB" id="6102859at2759"/>
<feature type="domain" description="CUB" evidence="4">
    <location>
        <begin position="53"/>
        <end position="159"/>
    </location>
</feature>
<dbReference type="SUPFAM" id="SSF49854">
    <property type="entry name" value="Spermadhesin, CUB domain"/>
    <property type="match status" value="1"/>
</dbReference>
<gene>
    <name evidence="5" type="ORF">MGAL_10B031733</name>
</gene>
<evidence type="ECO:0000256" key="1">
    <source>
        <dbReference type="ARBA" id="ARBA00022737"/>
    </source>
</evidence>
<evidence type="ECO:0000256" key="3">
    <source>
        <dbReference type="PROSITE-ProRule" id="PRU00059"/>
    </source>
</evidence>
<dbReference type="PROSITE" id="PS01180">
    <property type="entry name" value="CUB"/>
    <property type="match status" value="1"/>
</dbReference>
<protein>
    <recommendedName>
        <fullName evidence="4">CUB domain-containing protein</fullName>
    </recommendedName>
</protein>
<name>A0A8B6DHS5_MYTGA</name>
<feature type="non-terminal residue" evidence="5">
    <location>
        <position position="385"/>
    </location>
</feature>
<evidence type="ECO:0000313" key="5">
    <source>
        <dbReference type="EMBL" id="VDI19382.1"/>
    </source>
</evidence>
<reference evidence="5" key="1">
    <citation type="submission" date="2018-11" db="EMBL/GenBank/DDBJ databases">
        <authorList>
            <person name="Alioto T."/>
            <person name="Alioto T."/>
        </authorList>
    </citation>
    <scope>NUCLEOTIDE SEQUENCE</scope>
</reference>
<dbReference type="InterPro" id="IPR000859">
    <property type="entry name" value="CUB_dom"/>
</dbReference>
<keyword evidence="6" id="KW-1185">Reference proteome</keyword>
<dbReference type="CDD" id="cd00041">
    <property type="entry name" value="CUB"/>
    <property type="match status" value="1"/>
</dbReference>
<accession>A0A8B6DHS5</accession>
<dbReference type="Proteomes" id="UP000596742">
    <property type="component" value="Unassembled WGS sequence"/>
</dbReference>
<comment type="caution">
    <text evidence="5">The sequence shown here is derived from an EMBL/GenBank/DDBJ whole genome shotgun (WGS) entry which is preliminary data.</text>
</comment>
<dbReference type="Gene3D" id="2.60.40.3210">
    <property type="entry name" value="Zona pellucida, ZP-N domain"/>
    <property type="match status" value="1"/>
</dbReference>
<proteinExistence type="predicted"/>
<keyword evidence="2" id="KW-1015">Disulfide bond</keyword>
<dbReference type="EMBL" id="UYJE01003448">
    <property type="protein sequence ID" value="VDI19382.1"/>
    <property type="molecule type" value="Genomic_DNA"/>
</dbReference>
<evidence type="ECO:0000259" key="4">
    <source>
        <dbReference type="PROSITE" id="PS01180"/>
    </source>
</evidence>
<organism evidence="5 6">
    <name type="scientific">Mytilus galloprovincialis</name>
    <name type="common">Mediterranean mussel</name>
    <dbReference type="NCBI Taxonomy" id="29158"/>
    <lineage>
        <taxon>Eukaryota</taxon>
        <taxon>Metazoa</taxon>
        <taxon>Spiralia</taxon>
        <taxon>Lophotrochozoa</taxon>
        <taxon>Mollusca</taxon>
        <taxon>Bivalvia</taxon>
        <taxon>Autobranchia</taxon>
        <taxon>Pteriomorphia</taxon>
        <taxon>Mytilida</taxon>
        <taxon>Mytiloidea</taxon>
        <taxon>Mytilidae</taxon>
        <taxon>Mytilinae</taxon>
        <taxon>Mytilus</taxon>
    </lineage>
</organism>
<comment type="caution">
    <text evidence="3">Lacks conserved residue(s) required for the propagation of feature annotation.</text>
</comment>
<keyword evidence="1" id="KW-0677">Repeat</keyword>
<dbReference type="InterPro" id="IPR035914">
    <property type="entry name" value="Sperma_CUB_dom_sf"/>
</dbReference>
<sequence>DTLPYLYHLPSLEMHRVPFGVNQMTCSGMEDHIAQCQMSTTASCHHRYAHLKCFDSVQQFYSTTGTLTSDNYPGRYNPNTDNLYIIKPPPGLYKLSVDVFQMADIGDILQIKESPFGKELGKYSVSSYIPVALSSQFWIRFKTDDQRSARGFKLHWSPFDFKDLLSLNCEVNRWGAAINITLLKMANLQVNYSDIYMTDPDCYGQIVGDKLLFNQLYSECGSTKNISHFYITYQNNLTFISENVTHEIPLECQIFKDDRVLHNHQIDENLELDDDNANGSTESLFHVDLYYDSELTQTDEDQFSGKLVYRITVKEDHYDHYLLLAQCFLTTKKNGIDETFLIVKNSSPLLENVIIKYLEKGVIVLEVQVSDNVSSYLECEASWKL</sequence>
<dbReference type="Pfam" id="PF00431">
    <property type="entry name" value="CUB"/>
    <property type="match status" value="1"/>
</dbReference>
<dbReference type="Gene3D" id="2.60.120.290">
    <property type="entry name" value="Spermadhesin, CUB domain"/>
    <property type="match status" value="1"/>
</dbReference>
<dbReference type="SMART" id="SM00042">
    <property type="entry name" value="CUB"/>
    <property type="match status" value="1"/>
</dbReference>
<dbReference type="PANTHER" id="PTHR24251">
    <property type="entry name" value="OVOCHYMASE-RELATED"/>
    <property type="match status" value="1"/>
</dbReference>
<dbReference type="AlphaFoldDB" id="A0A8B6DHS5"/>
<evidence type="ECO:0000313" key="6">
    <source>
        <dbReference type="Proteomes" id="UP000596742"/>
    </source>
</evidence>